<dbReference type="Proteomes" id="UP001159363">
    <property type="component" value="Chromosome 14"/>
</dbReference>
<dbReference type="EMBL" id="JARBHB010000015">
    <property type="protein sequence ID" value="KAJ8867658.1"/>
    <property type="molecule type" value="Genomic_DNA"/>
</dbReference>
<reference evidence="2 3" key="1">
    <citation type="submission" date="2023-02" db="EMBL/GenBank/DDBJ databases">
        <title>LHISI_Scaffold_Assembly.</title>
        <authorList>
            <person name="Stuart O.P."/>
            <person name="Cleave R."/>
            <person name="Magrath M.J.L."/>
            <person name="Mikheyev A.S."/>
        </authorList>
    </citation>
    <scope>NUCLEOTIDE SEQUENCE [LARGE SCALE GENOMIC DNA]</scope>
    <source>
        <strain evidence="2">Daus_M_001</strain>
        <tissue evidence="2">Leg muscle</tissue>
    </source>
</reference>
<keyword evidence="3" id="KW-1185">Reference proteome</keyword>
<feature type="region of interest" description="Disordered" evidence="1">
    <location>
        <begin position="375"/>
        <end position="405"/>
    </location>
</feature>
<evidence type="ECO:0000256" key="1">
    <source>
        <dbReference type="SAM" id="MobiDB-lite"/>
    </source>
</evidence>
<comment type="caution">
    <text evidence="2">The sequence shown here is derived from an EMBL/GenBank/DDBJ whole genome shotgun (WGS) entry which is preliminary data.</text>
</comment>
<name>A0ABQ9G8D3_9NEOP</name>
<accession>A0ABQ9G8D3</accession>
<evidence type="ECO:0000313" key="3">
    <source>
        <dbReference type="Proteomes" id="UP001159363"/>
    </source>
</evidence>
<sequence>MSAMCGNTAALTRSTFSCVRADFTLPPGFHVCNRRCSAKLTHPVRGGVTFGHPPMSYSIEILRKQSLCGDNRIVMFEIRLQCETRCVQMTTAPCLPTMASHAGQVCPYHAIPILGTHEYWASQIGRNVGDPGLPDKSPAGHKRGVGRGRNIRRGKMITQVRVGSKTNPLAHPLPIGGRSPIPRGRQGESNAISSGDKALALAPATRELFVPHRAEMAGFTAAEGRDGNGGRGGGLGPGGRSNGVPTLVINLLSKPSLRPQTTDSNFATTFSSMEEPRWLSVGNVPDDATGRRVFSGISHFPQPCIRALLHTHLASRSSALKTSLLRATQISSLTHSFIHSSMKLRAALNIEVLKPDQGDARCEWSYAVVARVGRERETPEETRRPVTSPARLSRAKIRERPRQESNPRFALVAGELYSHHTTDPAYLGFYPAFETEKHGSDKVDSATRIACPIAAKRKVPSWRTVFSSHWVYLREFQRRPYNLIDGKSSEAVLSRKAVSGTPSCILMASFRRKSTDRPRTKCCQVLYSFWWRNCPKYRAAARGAPLAIH</sequence>
<feature type="compositionally biased region" description="Basic and acidic residues" evidence="1">
    <location>
        <begin position="375"/>
        <end position="384"/>
    </location>
</feature>
<feature type="region of interest" description="Disordered" evidence="1">
    <location>
        <begin position="166"/>
        <end position="195"/>
    </location>
</feature>
<organism evidence="2 3">
    <name type="scientific">Dryococelus australis</name>
    <dbReference type="NCBI Taxonomy" id="614101"/>
    <lineage>
        <taxon>Eukaryota</taxon>
        <taxon>Metazoa</taxon>
        <taxon>Ecdysozoa</taxon>
        <taxon>Arthropoda</taxon>
        <taxon>Hexapoda</taxon>
        <taxon>Insecta</taxon>
        <taxon>Pterygota</taxon>
        <taxon>Neoptera</taxon>
        <taxon>Polyneoptera</taxon>
        <taxon>Phasmatodea</taxon>
        <taxon>Verophasmatodea</taxon>
        <taxon>Anareolatae</taxon>
        <taxon>Phasmatidae</taxon>
        <taxon>Eurycanthinae</taxon>
        <taxon>Dryococelus</taxon>
    </lineage>
</organism>
<evidence type="ECO:0000313" key="2">
    <source>
        <dbReference type="EMBL" id="KAJ8867658.1"/>
    </source>
</evidence>
<protein>
    <submittedName>
        <fullName evidence="2">Uncharacterized protein</fullName>
    </submittedName>
</protein>
<feature type="compositionally biased region" description="Basic and acidic residues" evidence="1">
    <location>
        <begin position="396"/>
        <end position="405"/>
    </location>
</feature>
<proteinExistence type="predicted"/>
<gene>
    <name evidence="2" type="ORF">PR048_031461</name>
</gene>